<sequence length="90" mass="10879">MRKKRSESRIVFEILSIIAKEECSVSLILRRANVSYSKFKEIEENLLKKKLIKKNSDGDKNVYEITKEGREFLKEWRKFKRLMEMYGFEP</sequence>
<reference evidence="2" key="1">
    <citation type="journal article" date="2020" name="mSystems">
        <title>Genome- and Community-Level Interaction Insights into Carbon Utilization and Element Cycling Functions of Hydrothermarchaeota in Hydrothermal Sediment.</title>
        <authorList>
            <person name="Zhou Z."/>
            <person name="Liu Y."/>
            <person name="Xu W."/>
            <person name="Pan J."/>
            <person name="Luo Z.H."/>
            <person name="Li M."/>
        </authorList>
    </citation>
    <scope>NUCLEOTIDE SEQUENCE [LARGE SCALE GENOMIC DNA]</scope>
    <source>
        <strain evidence="2">HyVt-85</strain>
    </source>
</reference>
<evidence type="ECO:0000259" key="1">
    <source>
        <dbReference type="Pfam" id="PF14947"/>
    </source>
</evidence>
<dbReference type="AlphaFoldDB" id="A0A7J3TA87"/>
<dbReference type="InterPro" id="IPR036390">
    <property type="entry name" value="WH_DNA-bd_sf"/>
</dbReference>
<feature type="domain" description="ArnR1-like winged helix-turn-helix" evidence="1">
    <location>
        <begin position="4"/>
        <end position="83"/>
    </location>
</feature>
<comment type="caution">
    <text evidence="2">The sequence shown here is derived from an EMBL/GenBank/DDBJ whole genome shotgun (WGS) entry which is preliminary data.</text>
</comment>
<accession>A0A7J3TA87</accession>
<dbReference type="SUPFAM" id="SSF46785">
    <property type="entry name" value="Winged helix' DNA-binding domain"/>
    <property type="match status" value="1"/>
</dbReference>
<dbReference type="InterPro" id="IPR038723">
    <property type="entry name" value="ArnR1-like_HTH"/>
</dbReference>
<dbReference type="Pfam" id="PF14947">
    <property type="entry name" value="HTH_45"/>
    <property type="match status" value="1"/>
</dbReference>
<evidence type="ECO:0000313" key="2">
    <source>
        <dbReference type="EMBL" id="HHE75844.1"/>
    </source>
</evidence>
<name>A0A7J3TA87_9ARCH</name>
<organism evidence="2">
    <name type="scientific">Candidatus Aciduliprofundum boonei</name>
    <dbReference type="NCBI Taxonomy" id="379547"/>
    <lineage>
        <taxon>Archaea</taxon>
        <taxon>Methanobacteriati</taxon>
        <taxon>Thermoplasmatota</taxon>
        <taxon>DHVE2 group</taxon>
        <taxon>Candidatus Aciduliprofundum</taxon>
    </lineage>
</organism>
<dbReference type="EMBL" id="DRTM01000129">
    <property type="protein sequence ID" value="HHE75844.1"/>
    <property type="molecule type" value="Genomic_DNA"/>
</dbReference>
<protein>
    <submittedName>
        <fullName evidence="2">DUF4364 family protein</fullName>
    </submittedName>
</protein>
<proteinExistence type="predicted"/>
<dbReference type="Gene3D" id="1.10.10.10">
    <property type="entry name" value="Winged helix-like DNA-binding domain superfamily/Winged helix DNA-binding domain"/>
    <property type="match status" value="1"/>
</dbReference>
<gene>
    <name evidence="2" type="ORF">ENL31_01790</name>
</gene>
<dbReference type="InterPro" id="IPR036388">
    <property type="entry name" value="WH-like_DNA-bd_sf"/>
</dbReference>
<dbReference type="Proteomes" id="UP000886130">
    <property type="component" value="Unassembled WGS sequence"/>
</dbReference>